<keyword evidence="1" id="KW-0234">DNA repair</keyword>
<dbReference type="InterPro" id="IPR010285">
    <property type="entry name" value="DNA_helicase_pif1-like_DEAD"/>
</dbReference>
<feature type="compositionally biased region" description="Polar residues" evidence="2">
    <location>
        <begin position="1076"/>
        <end position="1094"/>
    </location>
</feature>
<evidence type="ECO:0000313" key="8">
    <source>
        <dbReference type="Proteomes" id="UP000283210"/>
    </source>
</evidence>
<dbReference type="InterPro" id="IPR051055">
    <property type="entry name" value="PIF1_helicase"/>
</dbReference>
<feature type="domain" description="DNA helicase Pif1-like DEAD-box helicase" evidence="4">
    <location>
        <begin position="1903"/>
        <end position="2118"/>
    </location>
</feature>
<comment type="catalytic activity">
    <reaction evidence="1">
        <text>ATP + H2O = ADP + phosphate + H(+)</text>
        <dbReference type="Rhea" id="RHEA:13065"/>
        <dbReference type="ChEBI" id="CHEBI:15377"/>
        <dbReference type="ChEBI" id="CHEBI:15378"/>
        <dbReference type="ChEBI" id="CHEBI:30616"/>
        <dbReference type="ChEBI" id="CHEBI:43474"/>
        <dbReference type="ChEBI" id="CHEBI:456216"/>
        <dbReference type="EC" id="5.6.2.3"/>
    </reaction>
</comment>
<dbReference type="GO" id="GO:0016887">
    <property type="term" value="F:ATP hydrolysis activity"/>
    <property type="evidence" value="ECO:0007669"/>
    <property type="project" value="RHEA"/>
</dbReference>
<keyword evidence="1" id="KW-0233">DNA recombination</keyword>
<comment type="similarity">
    <text evidence="1">Belongs to the helicase family.</text>
</comment>
<keyword evidence="1" id="KW-0067">ATP-binding</keyword>
<dbReference type="InterPro" id="IPR046700">
    <property type="entry name" value="DUF6570"/>
</dbReference>
<dbReference type="GO" id="GO:0006281">
    <property type="term" value="P:DNA repair"/>
    <property type="evidence" value="ECO:0007669"/>
    <property type="project" value="UniProtKB-KW"/>
</dbReference>
<dbReference type="EMBL" id="ML136701">
    <property type="protein sequence ID" value="RVE55472.1"/>
    <property type="molecule type" value="Genomic_DNA"/>
</dbReference>
<dbReference type="SUPFAM" id="SSF52540">
    <property type="entry name" value="P-loop containing nucleoside triphosphate hydrolases"/>
    <property type="match status" value="2"/>
</dbReference>
<dbReference type="Pfam" id="PF14214">
    <property type="entry name" value="Helitron_like_N"/>
    <property type="match status" value="1"/>
</dbReference>
<feature type="region of interest" description="Disordered" evidence="2">
    <location>
        <begin position="1858"/>
        <end position="1878"/>
    </location>
</feature>
<evidence type="ECO:0000259" key="4">
    <source>
        <dbReference type="Pfam" id="PF05970"/>
    </source>
</evidence>
<dbReference type="Gene3D" id="3.40.50.300">
    <property type="entry name" value="P-loop containing nucleotide triphosphate hydrolases"/>
    <property type="match status" value="2"/>
</dbReference>
<dbReference type="Pfam" id="PF04843">
    <property type="entry name" value="Herpes_teg_N"/>
    <property type="match status" value="1"/>
</dbReference>
<keyword evidence="1" id="KW-0547">Nucleotide-binding</keyword>
<dbReference type="PANTHER" id="PTHR47642">
    <property type="entry name" value="ATP-DEPENDENT DNA HELICASE"/>
    <property type="match status" value="1"/>
</dbReference>
<dbReference type="OrthoDB" id="10046327at2759"/>
<dbReference type="Pfam" id="PF20209">
    <property type="entry name" value="DUF6570"/>
    <property type="match status" value="1"/>
</dbReference>
<keyword evidence="8" id="KW-1185">Reference proteome</keyword>
<dbReference type="InterPro" id="IPR006928">
    <property type="entry name" value="Herpes_teg_USP"/>
</dbReference>
<dbReference type="Proteomes" id="UP000283210">
    <property type="component" value="Unassembled WGS sequence"/>
</dbReference>
<dbReference type="InterPro" id="IPR027417">
    <property type="entry name" value="P-loop_NTPase"/>
</dbReference>
<feature type="domain" description="DUF6570" evidence="6">
    <location>
        <begin position="929"/>
        <end position="1054"/>
    </location>
</feature>
<dbReference type="SUPFAM" id="SSF54001">
    <property type="entry name" value="Cysteine proteinases"/>
    <property type="match status" value="1"/>
</dbReference>
<feature type="region of interest" description="Disordered" evidence="2">
    <location>
        <begin position="1060"/>
        <end position="1108"/>
    </location>
</feature>
<feature type="domain" description="Helitron helicase-like" evidence="5">
    <location>
        <begin position="1202"/>
        <end position="1401"/>
    </location>
</feature>
<evidence type="ECO:0000259" key="5">
    <source>
        <dbReference type="Pfam" id="PF14214"/>
    </source>
</evidence>
<evidence type="ECO:0000259" key="6">
    <source>
        <dbReference type="Pfam" id="PF20209"/>
    </source>
</evidence>
<keyword evidence="1" id="KW-0347">Helicase</keyword>
<organism evidence="7 8">
    <name type="scientific">Oryzias javanicus</name>
    <name type="common">Javanese ricefish</name>
    <name type="synonym">Aplocheilus javanicus</name>
    <dbReference type="NCBI Taxonomy" id="123683"/>
    <lineage>
        <taxon>Eukaryota</taxon>
        <taxon>Metazoa</taxon>
        <taxon>Chordata</taxon>
        <taxon>Craniata</taxon>
        <taxon>Vertebrata</taxon>
        <taxon>Euteleostomi</taxon>
        <taxon>Actinopterygii</taxon>
        <taxon>Neopterygii</taxon>
        <taxon>Teleostei</taxon>
        <taxon>Neoteleostei</taxon>
        <taxon>Acanthomorphata</taxon>
        <taxon>Ovalentaria</taxon>
        <taxon>Atherinomorphae</taxon>
        <taxon>Beloniformes</taxon>
        <taxon>Adrianichthyidae</taxon>
        <taxon>Oryziinae</taxon>
        <taxon>Oryzias</taxon>
    </lineage>
</organism>
<dbReference type="InterPro" id="IPR038765">
    <property type="entry name" value="Papain-like_cys_pep_sf"/>
</dbReference>
<feature type="domain" description="Peptidase C76" evidence="3">
    <location>
        <begin position="66"/>
        <end position="214"/>
    </location>
</feature>
<accession>A0A437BYB7</accession>
<dbReference type="EC" id="5.6.2.3" evidence="1"/>
<dbReference type="GO" id="GO:0000723">
    <property type="term" value="P:telomere maintenance"/>
    <property type="evidence" value="ECO:0007669"/>
    <property type="project" value="InterPro"/>
</dbReference>
<dbReference type="CDD" id="cd18809">
    <property type="entry name" value="SF1_C_RecD"/>
    <property type="match status" value="1"/>
</dbReference>
<sequence>MPRKGKRSQAAKTRWLKVSVEECENDSNNIVNNSTTNKQHCESLNPVEYDMGAQHPLNPGDCVQASHSQNSPKYETFSRNKQCTCNSLIFLAFLHENQSITTRDLDVVLDKGNALYCEQREKFPNNHYLALDELPDIVAARANVYNVNMQEQSRFGSFKDPLPQNANDYLDLTAGLSCLLSDVQYALLVMSHLCIAVFRTDSGQYGFFDPHARTRTGMPILPGTKVHGTAIMLTFANLQNMTDTLVKCFQELCVPSFTAYELKPIEFHPLNLLSGQKCIEAFQSTDNDVLSSYVNKNMKEDSNTKQPGQNTKTLITTDSEGACSEDKANAADIESLIDTLFTLLPSNRSNNNVTNIIQEIPHKNNDNTTQTLNDNTNSPDKIKLQMLKLNKNRRKKFLRLKLQCQNNDDLKKKDVTKEKSKTRKRLYSKLLYHANPNVRQKKKNYINHLYASTAEFRQKQKQHSIKRYQNKAEVREKQRRYIIQNYKNNPKFRDKQKRFINEHYRNDKDFNQKQKKFITSRYKNSLHFRNKQKLYINQRYQANPMFRQKQKSMIKQHYHATPEVQQKKKRKINERYRTSSEYRQKQKDTITNLYRTNPNYRQKQKNIIFDRYRTNAEFRQKQKNVIIERYRTDAEFRQKQKNVIIERYRTDVEFRQKQKNVIIERYRTDVEFRQKQKNVIIKRYRTNEEFRQKQKNVIIERYRTNEEFRQKQKKRIIKRYQSCKDFQEKQKRLAKKRYFQSADVRQKQRLYIVSRYRNNIAFCDRQKKYMTQRYAQDKNFRTRHRQLMREIMLNKYRNNQAFRIKQKCALQIQKKYKYIFVKPADVSEKRSASQTFENQRLIKLAISAFKANVKSGPTFICTVCHKALFPNQVKCCNRSKYTKNEHMVAQCLTGKYVHTCANCEEHCTVPEERRTEWICYTCHDYVKVGRMPPLAVANNLQLADIPEDLCNLNILERHLIAKCIPFAKIVPLPKGRQHSIRGNVVCVPSEVQETVDTLPRVRSQSQVLRVKLKRRLCYKGHQLFQSVTWSKLMQALHTLKQIHPQYQDISIRDEPEVCDPTLADEVSDDDEEAAQPNVSQIASSETSVLSNEQNVTEKEQANTDQTTNNTIEIEIQNHNDEQEGDLPNGGLALESCLQPPNVAEDILSFSEGIYCVAPAERSSPVGFFKTPHLEAMAFPVQFPTGQNTLDSQRPIKLTPSQYFKSRMFSVDDRFAKDINYLFFAQFVTEINLATSSMTIQLRKGKPFTRDGRRITSRMLRDKEEVEKLIKSRHAIRFMQPLRGTPAYWEKTTKDLFAMIRQLGNPTWFLTVSSAEFRWPEIIQAIKRQQGEEVNFEALDWTEKTDILRSNPVTTMRMFEKRIEALFRDLIMSPAQILGRVIDYFFRVEYQNRGSPHIHCLLWVDGAPVFDKDDDQTVCNFISRYSTAQLPNPTTQPELYKTVKEVQMHSRNHPKTCFKYPGGDCRFGFPKQPSDQTMITRPDESSEDSLEVEKAKAKLRPLSALLKEPESETLTFAQLLATCSLTLTEYKRCLHLMKTSSTVILKRDPKDCWVNAYNPHILQAFDSNMDISFILNAYSVIMYLTSYITKQEHGLSEYLKTVIENSSSHSTNQADDMREVMQAYSKKREISAQECVTRLCGLPMKKSSRGIVFIPTDDNAVKMSRPISQLEDMTSESENVWMKSLVDKYKCRPETTEFENMCMADFAATCRLVYGQQRKAKNVLPLLNGMGFVKRRTNDKPAIIRFYRPSEKKNPEQFFQTQLKLYLPYRSEDDLKRPHFPTYQSFYNSGYVRLRDSEHPESVQAIVRRNQDKYEKNSKNVEQAIEDYEQNRGSIDEWCNLAPESELVRLQCNSELQRDERVDENEQENVPDYSRQANSSTEIRAIREAPLIDARTQRQMYRSLNQQQACVFYAVREWCIKRVCGLNPQQFLYYINGGAGTGKSHLIKSIHAQASSILHRAPRNAEEHDVSGPSVLLTSFTGTAAFQISGTTLHSLLRLPRILKPPIQGLGNLLDEVRAELLNAEIIIIDEVSMVSKVLFAYVDARLKQIKGSQKPFGGMSVLAVGDFYQLPPVRQSKPLCVPEQLQVDLWNEHFQMVTLTEIMRQKNDVAFAEMLNRIRVKDKSDELLDEDRALLTQAITQPALCPIDALHIFATNKQVHDHNSATLSKLHANIIALPADDYKKDLTTGRMTRQDQPVKGSSNDLLDTITVAEGARLMLTRNIDIRKGLVNGAFGELVSVITSERDQHVIKLALKMDNTSSVNTEQSDNVVYLERVEENLKQKGMIRRQFPVKLAYACTIHKVQGMTTQKAVVSLKRVFESGMSYVAISRVTSLSGLYLLDFDESKIYANPEVTAGLDQMKTMDFAQLMPLLHLKDKVDRSNTITVVHHNTEGLPAHIADIKSHHEFCLADILCFTETHLQGTSVGHSLLLDGYNMFYKNRHQSYTNFPQLARKSGGGVAVYACAASVWVSLVHVARKHPPMHAVGLMRYHYHLGVVIEPERRTYEALYSLLCSLKEQF</sequence>
<comment type="cofactor">
    <cofactor evidence="1">
        <name>Mg(2+)</name>
        <dbReference type="ChEBI" id="CHEBI:18420"/>
    </cofactor>
</comment>
<evidence type="ECO:0000259" key="3">
    <source>
        <dbReference type="Pfam" id="PF04843"/>
    </source>
</evidence>
<dbReference type="GO" id="GO:0005524">
    <property type="term" value="F:ATP binding"/>
    <property type="evidence" value="ECO:0007669"/>
    <property type="project" value="UniProtKB-KW"/>
</dbReference>
<dbReference type="Pfam" id="PF05970">
    <property type="entry name" value="PIF1"/>
    <property type="match status" value="1"/>
</dbReference>
<keyword evidence="1" id="KW-0227">DNA damage</keyword>
<reference evidence="7 8" key="1">
    <citation type="submission" date="2018-11" db="EMBL/GenBank/DDBJ databases">
        <authorList>
            <person name="Lopez-Roques C."/>
            <person name="Donnadieu C."/>
            <person name="Bouchez O."/>
            <person name="Klopp C."/>
            <person name="Cabau C."/>
            <person name="Zahm M."/>
        </authorList>
    </citation>
    <scope>NUCLEOTIDE SEQUENCE [LARGE SCALE GENOMIC DNA]</scope>
    <source>
        <strain evidence="7">RS831</strain>
        <tissue evidence="7">Whole body</tissue>
    </source>
</reference>
<dbReference type="PANTHER" id="PTHR47642:SF5">
    <property type="entry name" value="ATP-DEPENDENT DNA HELICASE"/>
    <property type="match status" value="1"/>
</dbReference>
<protein>
    <recommendedName>
        <fullName evidence="1">ATP-dependent DNA helicase</fullName>
        <ecNumber evidence="1">5.6.2.3</ecNumber>
    </recommendedName>
</protein>
<evidence type="ECO:0000256" key="1">
    <source>
        <dbReference type="RuleBase" id="RU363044"/>
    </source>
</evidence>
<dbReference type="GO" id="GO:0043139">
    <property type="term" value="F:5'-3' DNA helicase activity"/>
    <property type="evidence" value="ECO:0007669"/>
    <property type="project" value="UniProtKB-EC"/>
</dbReference>
<reference evidence="7 8" key="2">
    <citation type="submission" date="2019-01" db="EMBL/GenBank/DDBJ databases">
        <title>A chromosome length genome reference of the Java medaka (oryzias javanicus).</title>
        <authorList>
            <person name="Herpin A."/>
            <person name="Takehana Y."/>
            <person name="Naruse K."/>
            <person name="Ansai S."/>
            <person name="Kawaguchi M."/>
        </authorList>
    </citation>
    <scope>NUCLEOTIDE SEQUENCE [LARGE SCALE GENOMIC DNA]</scope>
    <source>
        <strain evidence="7">RS831</strain>
        <tissue evidence="7">Whole body</tissue>
    </source>
</reference>
<dbReference type="Gene3D" id="3.90.70.120">
    <property type="match status" value="1"/>
</dbReference>
<dbReference type="GO" id="GO:0006310">
    <property type="term" value="P:DNA recombination"/>
    <property type="evidence" value="ECO:0007669"/>
    <property type="project" value="UniProtKB-KW"/>
</dbReference>
<gene>
    <name evidence="7" type="ORF">OJAV_G00235970</name>
</gene>
<evidence type="ECO:0000256" key="2">
    <source>
        <dbReference type="SAM" id="MobiDB-lite"/>
    </source>
</evidence>
<dbReference type="InterPro" id="IPR025476">
    <property type="entry name" value="Helitron_helicase-like"/>
</dbReference>
<evidence type="ECO:0000313" key="7">
    <source>
        <dbReference type="EMBL" id="RVE55472.1"/>
    </source>
</evidence>
<name>A0A437BYB7_ORYJA</name>
<proteinExistence type="inferred from homology"/>
<keyword evidence="1" id="KW-0378">Hydrolase</keyword>